<accession>A0A6C0B8H9</accession>
<evidence type="ECO:0000313" key="1">
    <source>
        <dbReference type="EMBL" id="QHS88545.1"/>
    </source>
</evidence>
<reference evidence="1" key="1">
    <citation type="journal article" date="2020" name="Nature">
        <title>Giant virus diversity and host interactions through global metagenomics.</title>
        <authorList>
            <person name="Schulz F."/>
            <person name="Roux S."/>
            <person name="Paez-Espino D."/>
            <person name="Jungbluth S."/>
            <person name="Walsh D.A."/>
            <person name="Denef V.J."/>
            <person name="McMahon K.D."/>
            <person name="Konstantinidis K.T."/>
            <person name="Eloe-Fadrosh E.A."/>
            <person name="Kyrpides N.C."/>
            <person name="Woyke T."/>
        </authorList>
    </citation>
    <scope>NUCLEOTIDE SEQUENCE</scope>
    <source>
        <strain evidence="1">GVMAG-M-3300010158-55</strain>
    </source>
</reference>
<dbReference type="EMBL" id="MN739098">
    <property type="protein sequence ID" value="QHS88545.1"/>
    <property type="molecule type" value="Genomic_DNA"/>
</dbReference>
<protein>
    <submittedName>
        <fullName evidence="1">Uncharacterized protein</fullName>
    </submittedName>
</protein>
<sequence length="124" mass="14778">MSNYTAFLNAIELSNGGFLQEFIQSTFANRGIIITHFHDTIYQKMDSYRIATIKFDFYIESYTDNQESYHVRMLYRLKKFADDEAKYNAQDKNTRGIFRPSIEPFEMVHKTNPRECWVVKLIHC</sequence>
<proteinExistence type="predicted"/>
<organism evidence="1">
    <name type="scientific">viral metagenome</name>
    <dbReference type="NCBI Taxonomy" id="1070528"/>
    <lineage>
        <taxon>unclassified sequences</taxon>
        <taxon>metagenomes</taxon>
        <taxon>organismal metagenomes</taxon>
    </lineage>
</organism>
<name>A0A6C0B8H9_9ZZZZ</name>
<dbReference type="AlphaFoldDB" id="A0A6C0B8H9"/>